<dbReference type="EMBL" id="LK056654">
    <property type="protein sequence ID" value="CDU22088.1"/>
    <property type="molecule type" value="Genomic_DNA"/>
</dbReference>
<gene>
    <name evidence="2" type="ORF">SPSC_00718</name>
</gene>
<organism evidence="2">
    <name type="scientific">Sporisorium scitamineum</name>
    <dbReference type="NCBI Taxonomy" id="49012"/>
    <lineage>
        <taxon>Eukaryota</taxon>
        <taxon>Fungi</taxon>
        <taxon>Dikarya</taxon>
        <taxon>Basidiomycota</taxon>
        <taxon>Ustilaginomycotina</taxon>
        <taxon>Ustilaginomycetes</taxon>
        <taxon>Ustilaginales</taxon>
        <taxon>Ustilaginaceae</taxon>
        <taxon>Sporisorium</taxon>
    </lineage>
</organism>
<name>A0A127Z7I5_9BASI</name>
<evidence type="ECO:0000259" key="1">
    <source>
        <dbReference type="Pfam" id="PF19050"/>
    </source>
</evidence>
<sequence>MTTLNVKTGPMLRYDTVDLEQSIYHAYAMIVTEDATSDYSITPTLQLRWEKAAGVSAAVDGTTAVSDDNSHKHSEAIKLYQYHGAEGSFTFWRFKIEVPLADHELAVHYSIDGEAHPNSQSEAIKGLTGHTFFVPAKTQNFRWAGHSCNGFSASTDESVWNGANPLWDDLLKAHAAKPYHAVIGGGDQIYCDKLVREPEMQEWNDQTDSKKRMAMPLTDAISTCIDRYMFNHYCEWFGGGSFAKTIAQVPMINMLDDHDLIDGFGTYPDDLMRAAVFNHVGRRGYFFFLLFQLFINDDVDGTSEASHPNRSILFGGDGVYIPFKNHSLLSYLGPKQWILLADCRSERKIDQICSKATYQRLFDAVRKLPPGVEHLIVLLGVPLAYPRMVFLERTLSSSMNPLIMLAKGLSPGFINNFNGQVELLDDLGDHWCAGPHKHERNWLVEHVQELCLEKKLRASYISGDVHAAGVGVFYGYHQHDPSLDPKYSLAVITSAIVNAPPPPAVISMLNKLASKKHRSLFYCGTKETMVPLFDTDLAGQKQKDKYIIGARNWCSVEYHQETGELEFDIRVEKVKGGGETKSYAVKAPAPRWVVAKHHHHLLHSKDFDKSIATLRGQPPASTA</sequence>
<dbReference type="InterPro" id="IPR018946">
    <property type="entry name" value="PhoD-like_MPP"/>
</dbReference>
<dbReference type="Pfam" id="PF19050">
    <property type="entry name" value="PhoD_2"/>
    <property type="match status" value="2"/>
</dbReference>
<reference evidence="2" key="1">
    <citation type="submission" date="2014-06" db="EMBL/GenBank/DDBJ databases">
        <authorList>
            <person name="Ju J."/>
            <person name="Zhang J."/>
        </authorList>
    </citation>
    <scope>NUCLEOTIDE SEQUENCE</scope>
    <source>
        <strain evidence="2">SscI8</strain>
    </source>
</reference>
<accession>A0A127Z7I5</accession>
<protein>
    <recommendedName>
        <fullName evidence="1">PhoD-like phosphatase domain-containing protein</fullName>
    </recommendedName>
</protein>
<dbReference type="GO" id="GO:0016020">
    <property type="term" value="C:membrane"/>
    <property type="evidence" value="ECO:0007669"/>
    <property type="project" value="TreeGrafter"/>
</dbReference>
<dbReference type="PANTHER" id="PTHR46689">
    <property type="entry name" value="MEMBRANE PROTEIN, PUTATIVE-RELATED"/>
    <property type="match status" value="1"/>
</dbReference>
<dbReference type="OrthoDB" id="2419400at2759"/>
<feature type="domain" description="PhoD-like phosphatase" evidence="1">
    <location>
        <begin position="126"/>
        <end position="393"/>
    </location>
</feature>
<evidence type="ECO:0000313" key="2">
    <source>
        <dbReference type="EMBL" id="CDU22088.1"/>
    </source>
</evidence>
<dbReference type="InterPro" id="IPR038607">
    <property type="entry name" value="PhoD-like_sf"/>
</dbReference>
<dbReference type="AlphaFoldDB" id="A0A127Z7I5"/>
<dbReference type="InterPro" id="IPR043904">
    <property type="entry name" value="PhoD_2-like"/>
</dbReference>
<dbReference type="CDD" id="cd07389">
    <property type="entry name" value="MPP_PhoD"/>
    <property type="match status" value="1"/>
</dbReference>
<dbReference type="PANTHER" id="PTHR46689:SF1">
    <property type="entry name" value="PHOD-LIKE PHOSPHATASE DOMAIN-CONTAINING PROTEIN"/>
    <property type="match status" value="1"/>
</dbReference>
<dbReference type="Gene3D" id="3.60.21.70">
    <property type="entry name" value="PhoD-like phosphatase"/>
    <property type="match status" value="1"/>
</dbReference>
<feature type="domain" description="PhoD-like phosphatase" evidence="1">
    <location>
        <begin position="407"/>
        <end position="573"/>
    </location>
</feature>
<proteinExistence type="predicted"/>